<keyword evidence="3" id="KW-1185">Reference proteome</keyword>
<keyword evidence="1" id="KW-0812">Transmembrane</keyword>
<keyword evidence="1" id="KW-0472">Membrane</keyword>
<comment type="caution">
    <text evidence="2">The sequence shown here is derived from an EMBL/GenBank/DDBJ whole genome shotgun (WGS) entry which is preliminary data.</text>
</comment>
<dbReference type="Proteomes" id="UP001472677">
    <property type="component" value="Unassembled WGS sequence"/>
</dbReference>
<dbReference type="EMBL" id="JBBPBM010000008">
    <property type="protein sequence ID" value="KAK8572630.1"/>
    <property type="molecule type" value="Genomic_DNA"/>
</dbReference>
<evidence type="ECO:0000256" key="1">
    <source>
        <dbReference type="SAM" id="Phobius"/>
    </source>
</evidence>
<name>A0ABR2F6J6_9ROSI</name>
<evidence type="ECO:0000313" key="3">
    <source>
        <dbReference type="Proteomes" id="UP001472677"/>
    </source>
</evidence>
<accession>A0ABR2F6J6</accession>
<protein>
    <submittedName>
        <fullName evidence="2">Uncharacterized protein</fullName>
    </submittedName>
</protein>
<gene>
    <name evidence="2" type="ORF">V6N12_028679</name>
</gene>
<feature type="transmembrane region" description="Helical" evidence="1">
    <location>
        <begin position="232"/>
        <end position="252"/>
    </location>
</feature>
<keyword evidence="1" id="KW-1133">Transmembrane helix</keyword>
<organism evidence="2 3">
    <name type="scientific">Hibiscus sabdariffa</name>
    <name type="common">roselle</name>
    <dbReference type="NCBI Taxonomy" id="183260"/>
    <lineage>
        <taxon>Eukaryota</taxon>
        <taxon>Viridiplantae</taxon>
        <taxon>Streptophyta</taxon>
        <taxon>Embryophyta</taxon>
        <taxon>Tracheophyta</taxon>
        <taxon>Spermatophyta</taxon>
        <taxon>Magnoliopsida</taxon>
        <taxon>eudicotyledons</taxon>
        <taxon>Gunneridae</taxon>
        <taxon>Pentapetalae</taxon>
        <taxon>rosids</taxon>
        <taxon>malvids</taxon>
        <taxon>Malvales</taxon>
        <taxon>Malvaceae</taxon>
        <taxon>Malvoideae</taxon>
        <taxon>Hibiscus</taxon>
    </lineage>
</organism>
<reference evidence="2 3" key="1">
    <citation type="journal article" date="2024" name="G3 (Bethesda)">
        <title>Genome assembly of Hibiscus sabdariffa L. provides insights into metabolisms of medicinal natural products.</title>
        <authorList>
            <person name="Kim T."/>
        </authorList>
    </citation>
    <scope>NUCLEOTIDE SEQUENCE [LARGE SCALE GENOMIC DNA]</scope>
    <source>
        <strain evidence="2">TK-2024</strain>
        <tissue evidence="2">Old leaves</tissue>
    </source>
</reference>
<evidence type="ECO:0000313" key="2">
    <source>
        <dbReference type="EMBL" id="KAK8572630.1"/>
    </source>
</evidence>
<proteinExistence type="predicted"/>
<sequence>MCQTPPPSSPALAFPSLPYRTSSLQGGVLPMPELGPRSLQVTRWTQLSAPSAQANFSCAKAWFHRPRHLEVVRSTGLPLGIVTLARELQDVELNGFSFMRIVGSRILMMFTSEETRRKVLDNVGLNKWFLKGSSDDEESQSDKEEAISVRLNTQGCVSNGYEGVVVECVGVGNTDEEEGCLKVIAITLILDAPYSRNEIEEGGRVMGFASLLCGLLYKLGLALGCLSHTSGLILWIFFLLLLLVLRVVRFLSTVKHGTWHCGGLFSKMVLSACNAEAYCLVLGVLQ</sequence>